<evidence type="ECO:0008006" key="4">
    <source>
        <dbReference type="Google" id="ProtNLM"/>
    </source>
</evidence>
<dbReference type="EMBL" id="NPIC01000005">
    <property type="protein sequence ID" value="RDL36170.1"/>
    <property type="molecule type" value="Genomic_DNA"/>
</dbReference>
<accession>A0A370TKW3</accession>
<dbReference type="GeneID" id="43599631"/>
<dbReference type="OrthoDB" id="432970at2759"/>
<dbReference type="RefSeq" id="XP_031868826.1">
    <property type="nucleotide sequence ID" value="XM_032015405.1"/>
</dbReference>
<comment type="caution">
    <text evidence="2">The sequence shown here is derived from an EMBL/GenBank/DDBJ whole genome shotgun (WGS) entry which is preliminary data.</text>
</comment>
<name>A0A370TKW3_9HELO</name>
<organism evidence="2 3">
    <name type="scientific">Venustampulla echinocandica</name>
    <dbReference type="NCBI Taxonomy" id="2656787"/>
    <lineage>
        <taxon>Eukaryota</taxon>
        <taxon>Fungi</taxon>
        <taxon>Dikarya</taxon>
        <taxon>Ascomycota</taxon>
        <taxon>Pezizomycotina</taxon>
        <taxon>Leotiomycetes</taxon>
        <taxon>Helotiales</taxon>
        <taxon>Pleuroascaceae</taxon>
        <taxon>Venustampulla</taxon>
    </lineage>
</organism>
<dbReference type="Gene3D" id="6.10.140.2220">
    <property type="match status" value="1"/>
</dbReference>
<dbReference type="AlphaFoldDB" id="A0A370TKW3"/>
<gene>
    <name evidence="2" type="ORF">BP5553_06782</name>
</gene>
<feature type="region of interest" description="Disordered" evidence="1">
    <location>
        <begin position="1"/>
        <end position="35"/>
    </location>
</feature>
<protein>
    <recommendedName>
        <fullName evidence="4">MYND-type zinc finger protein samB</fullName>
    </recommendedName>
</protein>
<reference evidence="2 3" key="1">
    <citation type="journal article" date="2018" name="IMA Fungus">
        <title>IMA Genome-F 9: Draft genome sequence of Annulohypoxylon stygium, Aspergillus mulundensis, Berkeleyomyces basicola (syn. Thielaviopsis basicola), Ceratocystis smalleyi, two Cercospora beticola strains, Coleophoma cylindrospora, Fusarium fracticaudum, Phialophora cf. hyalina, and Morchella septimelata.</title>
        <authorList>
            <person name="Wingfield B.D."/>
            <person name="Bills G.F."/>
            <person name="Dong Y."/>
            <person name="Huang W."/>
            <person name="Nel W.J."/>
            <person name="Swalarsk-Parry B.S."/>
            <person name="Vaghefi N."/>
            <person name="Wilken P.M."/>
            <person name="An Z."/>
            <person name="de Beer Z.W."/>
            <person name="De Vos L."/>
            <person name="Chen L."/>
            <person name="Duong T.A."/>
            <person name="Gao Y."/>
            <person name="Hammerbacher A."/>
            <person name="Kikkert J.R."/>
            <person name="Li Y."/>
            <person name="Li H."/>
            <person name="Li K."/>
            <person name="Li Q."/>
            <person name="Liu X."/>
            <person name="Ma X."/>
            <person name="Naidoo K."/>
            <person name="Pethybridge S.J."/>
            <person name="Sun J."/>
            <person name="Steenkamp E.T."/>
            <person name="van der Nest M.A."/>
            <person name="van Wyk S."/>
            <person name="Wingfield M.J."/>
            <person name="Xiong C."/>
            <person name="Yue Q."/>
            <person name="Zhang X."/>
        </authorList>
    </citation>
    <scope>NUCLEOTIDE SEQUENCE [LARGE SCALE GENOMIC DNA]</scope>
    <source>
        <strain evidence="2 3">BP 5553</strain>
    </source>
</reference>
<proteinExistence type="predicted"/>
<keyword evidence="3" id="KW-1185">Reference proteome</keyword>
<evidence type="ECO:0000313" key="3">
    <source>
        <dbReference type="Proteomes" id="UP000254866"/>
    </source>
</evidence>
<feature type="compositionally biased region" description="Basic and acidic residues" evidence="1">
    <location>
        <begin position="14"/>
        <end position="28"/>
    </location>
</feature>
<dbReference type="STRING" id="2656787.A0A370TKW3"/>
<evidence type="ECO:0000256" key="1">
    <source>
        <dbReference type="SAM" id="MobiDB-lite"/>
    </source>
</evidence>
<evidence type="ECO:0000313" key="2">
    <source>
        <dbReference type="EMBL" id="RDL36170.1"/>
    </source>
</evidence>
<dbReference type="Proteomes" id="UP000254866">
    <property type="component" value="Unassembled WGS sequence"/>
</dbReference>
<sequence>MASPDPMGFGKASKKLEEHEGIKDKNTVLDDTQPSSAKCANCGALASLRCTGCVDAPEYESGESIGIIYCNRGCQHKEAALANSQCTLAMALLGPLTRHLLAGTSLSTTISDISVGKPNFTTKFVSGLGKPSNFVPPHTIVVVELKSSQKSNEKWIIDASGSQYGFPDALSPFDKYFKEKLCKLETSEPYDATETKDIDYFLTIPYMTSIPQHRKKLMNERAARLHFAAFIKARIEKSEGGFNKDMFSSSKIDFQAKLDIFVGDLKVHMTEFVKKQYGKAGSAKKA</sequence>